<keyword evidence="3" id="KW-1185">Reference proteome</keyword>
<dbReference type="InterPro" id="IPR025418">
    <property type="entry name" value="YrhC-like"/>
</dbReference>
<protein>
    <recommendedName>
        <fullName evidence="4">YrhC family protein</fullName>
    </recommendedName>
</protein>
<dbReference type="EMBL" id="VOQF01000007">
    <property type="protein sequence ID" value="TXC90028.1"/>
    <property type="molecule type" value="Genomic_DNA"/>
</dbReference>
<evidence type="ECO:0000256" key="1">
    <source>
        <dbReference type="SAM" id="Phobius"/>
    </source>
</evidence>
<keyword evidence="1" id="KW-0472">Membrane</keyword>
<dbReference type="Pfam" id="PF14143">
    <property type="entry name" value="YrhC"/>
    <property type="match status" value="1"/>
</dbReference>
<gene>
    <name evidence="2" type="ORF">FS935_13240</name>
</gene>
<keyword evidence="1" id="KW-1133">Transmembrane helix</keyword>
<dbReference type="AlphaFoldDB" id="A0A5C6VX30"/>
<organism evidence="2 3">
    <name type="scientific">Metabacillus litoralis</name>
    <dbReference type="NCBI Taxonomy" id="152268"/>
    <lineage>
        <taxon>Bacteria</taxon>
        <taxon>Bacillati</taxon>
        <taxon>Bacillota</taxon>
        <taxon>Bacilli</taxon>
        <taxon>Bacillales</taxon>
        <taxon>Bacillaceae</taxon>
        <taxon>Metabacillus</taxon>
    </lineage>
</organism>
<keyword evidence="1" id="KW-0812">Transmembrane</keyword>
<evidence type="ECO:0000313" key="3">
    <source>
        <dbReference type="Proteomes" id="UP000321363"/>
    </source>
</evidence>
<feature type="transmembrane region" description="Helical" evidence="1">
    <location>
        <begin position="16"/>
        <end position="33"/>
    </location>
</feature>
<feature type="transmembrane region" description="Helical" evidence="1">
    <location>
        <begin position="45"/>
        <end position="65"/>
    </location>
</feature>
<evidence type="ECO:0000313" key="2">
    <source>
        <dbReference type="EMBL" id="TXC90028.1"/>
    </source>
</evidence>
<dbReference type="OrthoDB" id="2943632at2"/>
<dbReference type="Proteomes" id="UP000321363">
    <property type="component" value="Unassembled WGS sequence"/>
</dbReference>
<reference evidence="2 3" key="1">
    <citation type="journal article" date="2005" name="Int. J. Syst. Evol. Microbiol.">
        <title>Bacillus litoralis sp. nov., isolated from a tidal flat of the Yellow Sea in Korea.</title>
        <authorList>
            <person name="Yoon J.H."/>
            <person name="Oh T.K."/>
        </authorList>
    </citation>
    <scope>NUCLEOTIDE SEQUENCE [LARGE SCALE GENOMIC DNA]</scope>
    <source>
        <strain evidence="2 3">SW-211</strain>
    </source>
</reference>
<comment type="caution">
    <text evidence="2">The sequence shown here is derived from an EMBL/GenBank/DDBJ whole genome shotgun (WGS) entry which is preliminary data.</text>
</comment>
<proteinExistence type="predicted"/>
<dbReference type="RefSeq" id="WP_146949098.1">
    <property type="nucleotide sequence ID" value="NZ_VOQF01000007.1"/>
</dbReference>
<evidence type="ECO:0008006" key="4">
    <source>
        <dbReference type="Google" id="ProtNLM"/>
    </source>
</evidence>
<accession>A0A5C6VX30</accession>
<sequence>MSKKSLQALVIDFKNYAFVLLATSVFLYIGVILPDQGKEEFYDVILMLTTALFLIGSFVCFKFSLKYKKQIDAQEENV</sequence>
<name>A0A5C6VX30_9BACI</name>